<dbReference type="InterPro" id="IPR045851">
    <property type="entry name" value="AMP-bd_C_sf"/>
</dbReference>
<dbReference type="InterPro" id="IPR020845">
    <property type="entry name" value="AMP-binding_CS"/>
</dbReference>
<keyword evidence="1" id="KW-1133">Transmembrane helix</keyword>
<dbReference type="InterPro" id="IPR042099">
    <property type="entry name" value="ANL_N_sf"/>
</dbReference>
<sequence>MQAYPWIRHYDEGVPASLEPYPDMTLPQVVAGHAEAVPDEKALLFKGAAVSWSELDEKSTRLSKALGAKGIVKGDRVALIMPNTPSMVIAELAIWKLGAIVVPMNPLYTEDELKDVLRECGASAAIVLSPFYRKLQEVRKHYTFRFVIAASVAYDLTFLTRALFRLFKEKKEGHRISLVQGDMWLSELMESEHAGHATNIEAPLPDDPALFLFTGGTTGRPKCAVCTHKAMISSAMQISSWFKVVLKDTRPVVLLNMPLFHVYSQIGVFGVALVEGYPSAPVPNPRDLDDLIATIRKLKPAVLPGVPTLFNALIAHPKVRNGSNVLGSVKLSVSGASPLILETKKRFEALTGGHIIDAYSLTEAMIASVLTPIHGMYKEGAVGIPAPDVVVRILDPEDRHRELVTGEVGEVVMRAPQMMLGYWNRDEESAEMLRDGWLHTGDLGYMDEDGYLFIIDRKKDVIKPGGFQVWPRDVEEVLATHPDIREVGVAGVPDNYQGEAVKAWVVPREGCQPDPEELRNFCRQKLAGYKVPRYIELIDALPKSAVGKVLRRELAASHRL</sequence>
<feature type="transmembrane region" description="Helical" evidence="1">
    <location>
        <begin position="142"/>
        <end position="164"/>
    </location>
</feature>
<dbReference type="Proteomes" id="UP000309544">
    <property type="component" value="Unassembled WGS sequence"/>
</dbReference>
<dbReference type="Pfam" id="PF13193">
    <property type="entry name" value="AMP-binding_C"/>
    <property type="match status" value="1"/>
</dbReference>
<dbReference type="InterPro" id="IPR025110">
    <property type="entry name" value="AMP-bd_C"/>
</dbReference>
<dbReference type="RefSeq" id="WP_139626494.1">
    <property type="nucleotide sequence ID" value="NZ_VDCI01000003.1"/>
</dbReference>
<dbReference type="Gene3D" id="3.30.300.30">
    <property type="match status" value="1"/>
</dbReference>
<feature type="domain" description="AMP-dependent synthetase/ligase" evidence="2">
    <location>
        <begin position="33"/>
        <end position="423"/>
    </location>
</feature>
<gene>
    <name evidence="4" type="ORF">FGF68_05570</name>
</gene>
<organism evidence="4 5">
    <name type="scientific">Prosthecochloris vibrioformis</name>
    <name type="common">Chlorobium vibrioforme</name>
    <dbReference type="NCBI Taxonomy" id="1098"/>
    <lineage>
        <taxon>Bacteria</taxon>
        <taxon>Pseudomonadati</taxon>
        <taxon>Chlorobiota</taxon>
        <taxon>Chlorobiia</taxon>
        <taxon>Chlorobiales</taxon>
        <taxon>Chlorobiaceae</taxon>
        <taxon>Prosthecochloris</taxon>
    </lineage>
</organism>
<evidence type="ECO:0000313" key="4">
    <source>
        <dbReference type="EMBL" id="TNJ37039.1"/>
    </source>
</evidence>
<accession>A0A5C4S1F1</accession>
<keyword evidence="1" id="KW-0812">Transmembrane</keyword>
<proteinExistence type="predicted"/>
<dbReference type="PANTHER" id="PTHR43767">
    <property type="entry name" value="LONG-CHAIN-FATTY-ACID--COA LIGASE"/>
    <property type="match status" value="1"/>
</dbReference>
<evidence type="ECO:0000313" key="5">
    <source>
        <dbReference type="Proteomes" id="UP000309544"/>
    </source>
</evidence>
<reference evidence="4 5" key="1">
    <citation type="submission" date="2019-05" db="EMBL/GenBank/DDBJ databases">
        <title>Draft Whole-Genome sequence of the green sulfur bacterium Prosthecochloris vibrioformis DSM 260.</title>
        <authorList>
            <person name="Meyer T.E."/>
            <person name="Kyndt J.A."/>
        </authorList>
    </citation>
    <scope>NUCLEOTIDE SEQUENCE [LARGE SCALE GENOMIC DNA]</scope>
    <source>
        <strain evidence="4 5">DSM 260</strain>
    </source>
</reference>
<dbReference type="SUPFAM" id="SSF56801">
    <property type="entry name" value="Acetyl-CoA synthetase-like"/>
    <property type="match status" value="1"/>
</dbReference>
<dbReference type="InterPro" id="IPR000873">
    <property type="entry name" value="AMP-dep_synth/lig_dom"/>
</dbReference>
<dbReference type="PROSITE" id="PS00455">
    <property type="entry name" value="AMP_BINDING"/>
    <property type="match status" value="1"/>
</dbReference>
<keyword evidence="4" id="KW-0436">Ligase</keyword>
<name>A0A5C4S1F1_PROVB</name>
<comment type="caution">
    <text evidence="4">The sequence shown here is derived from an EMBL/GenBank/DDBJ whole genome shotgun (WGS) entry which is preliminary data.</text>
</comment>
<evidence type="ECO:0000256" key="1">
    <source>
        <dbReference type="SAM" id="Phobius"/>
    </source>
</evidence>
<keyword evidence="1" id="KW-0472">Membrane</keyword>
<dbReference type="EMBL" id="VDCI01000003">
    <property type="protein sequence ID" value="TNJ37039.1"/>
    <property type="molecule type" value="Genomic_DNA"/>
</dbReference>
<dbReference type="Pfam" id="PF00501">
    <property type="entry name" value="AMP-binding"/>
    <property type="match status" value="1"/>
</dbReference>
<feature type="domain" description="AMP-binding enzyme C-terminal" evidence="3">
    <location>
        <begin position="474"/>
        <end position="548"/>
    </location>
</feature>
<dbReference type="GO" id="GO:0016878">
    <property type="term" value="F:acid-thiol ligase activity"/>
    <property type="evidence" value="ECO:0007669"/>
    <property type="project" value="UniProtKB-ARBA"/>
</dbReference>
<keyword evidence="5" id="KW-1185">Reference proteome</keyword>
<dbReference type="Gene3D" id="3.40.50.12780">
    <property type="entry name" value="N-terminal domain of ligase-like"/>
    <property type="match status" value="1"/>
</dbReference>
<evidence type="ECO:0000259" key="2">
    <source>
        <dbReference type="Pfam" id="PF00501"/>
    </source>
</evidence>
<dbReference type="AlphaFoldDB" id="A0A5C4S1F1"/>
<dbReference type="PANTHER" id="PTHR43767:SF1">
    <property type="entry name" value="NONRIBOSOMAL PEPTIDE SYNTHASE PES1 (EUROFUNG)-RELATED"/>
    <property type="match status" value="1"/>
</dbReference>
<dbReference type="InterPro" id="IPR050237">
    <property type="entry name" value="ATP-dep_AMP-bd_enzyme"/>
</dbReference>
<evidence type="ECO:0000259" key="3">
    <source>
        <dbReference type="Pfam" id="PF13193"/>
    </source>
</evidence>
<protein>
    <submittedName>
        <fullName evidence="4">Long-chain fatty acid--CoA ligase</fullName>
    </submittedName>
</protein>